<name>A0A8J8T643_HALGN</name>
<proteinExistence type="predicted"/>
<evidence type="ECO:0000313" key="1">
    <source>
        <dbReference type="EMBL" id="TNV83090.1"/>
    </source>
</evidence>
<accession>A0A8J8T643</accession>
<dbReference type="EMBL" id="RRYP01004186">
    <property type="protein sequence ID" value="TNV83090.1"/>
    <property type="molecule type" value="Genomic_DNA"/>
</dbReference>
<organism evidence="1 2">
    <name type="scientific">Halteria grandinella</name>
    <dbReference type="NCBI Taxonomy" id="5974"/>
    <lineage>
        <taxon>Eukaryota</taxon>
        <taxon>Sar</taxon>
        <taxon>Alveolata</taxon>
        <taxon>Ciliophora</taxon>
        <taxon>Intramacronucleata</taxon>
        <taxon>Spirotrichea</taxon>
        <taxon>Stichotrichia</taxon>
        <taxon>Sporadotrichida</taxon>
        <taxon>Halteriidae</taxon>
        <taxon>Halteria</taxon>
    </lineage>
</organism>
<dbReference type="Proteomes" id="UP000785679">
    <property type="component" value="Unassembled WGS sequence"/>
</dbReference>
<sequence length="121" mass="14382">MMPIQKSFEHLPIQKNCRLIKRGFQPNSMKTRHLKHQGGRVNLKKLMISNQNATFDQVKQFLEKKHFLKDLELKVSNNKYAQLLENFMHVKFNFDLNSCLFTFKQLYTYLHPECKQIGIPG</sequence>
<evidence type="ECO:0000313" key="2">
    <source>
        <dbReference type="Proteomes" id="UP000785679"/>
    </source>
</evidence>
<comment type="caution">
    <text evidence="1">The sequence shown here is derived from an EMBL/GenBank/DDBJ whole genome shotgun (WGS) entry which is preliminary data.</text>
</comment>
<keyword evidence="2" id="KW-1185">Reference proteome</keyword>
<gene>
    <name evidence="1" type="ORF">FGO68_gene16083</name>
</gene>
<reference evidence="1" key="1">
    <citation type="submission" date="2019-06" db="EMBL/GenBank/DDBJ databases">
        <authorList>
            <person name="Zheng W."/>
        </authorList>
    </citation>
    <scope>NUCLEOTIDE SEQUENCE</scope>
    <source>
        <strain evidence="1">QDHG01</strain>
    </source>
</reference>
<protein>
    <submittedName>
        <fullName evidence="1">Uncharacterized protein</fullName>
    </submittedName>
</protein>
<dbReference type="AlphaFoldDB" id="A0A8J8T643"/>